<feature type="transmembrane region" description="Helical" evidence="1">
    <location>
        <begin position="53"/>
        <end position="73"/>
    </location>
</feature>
<gene>
    <name evidence="2" type="ORF">DES52_105196</name>
</gene>
<keyword evidence="3" id="KW-1185">Reference proteome</keyword>
<organism evidence="2 3">
    <name type="scientific">Deinococcus yavapaiensis KR-236</name>
    <dbReference type="NCBI Taxonomy" id="694435"/>
    <lineage>
        <taxon>Bacteria</taxon>
        <taxon>Thermotogati</taxon>
        <taxon>Deinococcota</taxon>
        <taxon>Deinococci</taxon>
        <taxon>Deinococcales</taxon>
        <taxon>Deinococcaceae</taxon>
        <taxon>Deinococcus</taxon>
    </lineage>
</organism>
<proteinExistence type="predicted"/>
<evidence type="ECO:0000313" key="2">
    <source>
        <dbReference type="EMBL" id="PYE54558.1"/>
    </source>
</evidence>
<feature type="transmembrane region" description="Helical" evidence="1">
    <location>
        <begin position="30"/>
        <end position="46"/>
    </location>
</feature>
<keyword evidence="1" id="KW-0812">Transmembrane</keyword>
<feature type="transmembrane region" description="Helical" evidence="1">
    <location>
        <begin position="7"/>
        <end position="24"/>
    </location>
</feature>
<dbReference type="Proteomes" id="UP000248326">
    <property type="component" value="Unassembled WGS sequence"/>
</dbReference>
<evidence type="ECO:0000313" key="3">
    <source>
        <dbReference type="Proteomes" id="UP000248326"/>
    </source>
</evidence>
<protein>
    <submittedName>
        <fullName evidence="2">Uncharacterized protein</fullName>
    </submittedName>
</protein>
<comment type="caution">
    <text evidence="2">The sequence shown here is derived from an EMBL/GenBank/DDBJ whole genome shotgun (WGS) entry which is preliminary data.</text>
</comment>
<name>A0A318SCM3_9DEIO</name>
<dbReference type="EMBL" id="QJSX01000005">
    <property type="protein sequence ID" value="PYE54558.1"/>
    <property type="molecule type" value="Genomic_DNA"/>
</dbReference>
<keyword evidence="1" id="KW-0472">Membrane</keyword>
<accession>A0A318SCM3</accession>
<dbReference type="RefSeq" id="WP_110886323.1">
    <property type="nucleotide sequence ID" value="NZ_QJSX01000005.1"/>
</dbReference>
<dbReference type="OrthoDB" id="964821at2"/>
<dbReference type="AlphaFoldDB" id="A0A318SCM3"/>
<keyword evidence="1" id="KW-1133">Transmembrane helix</keyword>
<reference evidence="2 3" key="1">
    <citation type="submission" date="2018-06" db="EMBL/GenBank/DDBJ databases">
        <title>Genomic Encyclopedia of Type Strains, Phase IV (KMG-IV): sequencing the most valuable type-strain genomes for metagenomic binning, comparative biology and taxonomic classification.</title>
        <authorList>
            <person name="Goeker M."/>
        </authorList>
    </citation>
    <scope>NUCLEOTIDE SEQUENCE [LARGE SCALE GENOMIC DNA]</scope>
    <source>
        <strain evidence="2 3">DSM 18048</strain>
    </source>
</reference>
<sequence>MLNVISIVLGVVAIVFLLLGFIPLLGWTNWFLTLPAALVGLVLGALSRERGGLVLNGSVLALAALRLFLGGGVL</sequence>
<evidence type="ECO:0000256" key="1">
    <source>
        <dbReference type="SAM" id="Phobius"/>
    </source>
</evidence>